<protein>
    <submittedName>
        <fullName evidence="8">ABC-2 type transport system permease protein</fullName>
    </submittedName>
</protein>
<accession>A0A1H4B2P5</accession>
<keyword evidence="3 6" id="KW-0812">Transmembrane</keyword>
<dbReference type="Pfam" id="PF12698">
    <property type="entry name" value="ABC2_membrane_3"/>
    <property type="match status" value="1"/>
</dbReference>
<dbReference type="InterPro" id="IPR051449">
    <property type="entry name" value="ABC-2_transporter_component"/>
</dbReference>
<evidence type="ECO:0000259" key="7">
    <source>
        <dbReference type="Pfam" id="PF12698"/>
    </source>
</evidence>
<dbReference type="RefSeq" id="WP_089760895.1">
    <property type="nucleotide sequence ID" value="NZ_BKAT01000024.1"/>
</dbReference>
<dbReference type="Gene3D" id="3.40.1710.10">
    <property type="entry name" value="abc type-2 transporter like domain"/>
    <property type="match status" value="1"/>
</dbReference>
<dbReference type="GO" id="GO:0140359">
    <property type="term" value="F:ABC-type transporter activity"/>
    <property type="evidence" value="ECO:0007669"/>
    <property type="project" value="InterPro"/>
</dbReference>
<feature type="transmembrane region" description="Helical" evidence="6">
    <location>
        <begin position="187"/>
        <end position="209"/>
    </location>
</feature>
<feature type="transmembrane region" description="Helical" evidence="6">
    <location>
        <begin position="21"/>
        <end position="40"/>
    </location>
</feature>
<dbReference type="InterPro" id="IPR013525">
    <property type="entry name" value="ABC2_TM"/>
</dbReference>
<organism evidence="8 9">
    <name type="scientific">Chitinophaga terrae</name>
    <name type="common">ex Kim and Jung 2007</name>
    <dbReference type="NCBI Taxonomy" id="408074"/>
    <lineage>
        <taxon>Bacteria</taxon>
        <taxon>Pseudomonadati</taxon>
        <taxon>Bacteroidota</taxon>
        <taxon>Chitinophagia</taxon>
        <taxon>Chitinophagales</taxon>
        <taxon>Chitinophagaceae</taxon>
        <taxon>Chitinophaga</taxon>
    </lineage>
</organism>
<dbReference type="PANTHER" id="PTHR30294:SF46">
    <property type="entry name" value="ABC TRANSPORTER PERMEASE"/>
    <property type="match status" value="1"/>
</dbReference>
<dbReference type="STRING" id="408074.SAMN05660909_01842"/>
<keyword evidence="4 6" id="KW-1133">Transmembrane helix</keyword>
<evidence type="ECO:0000313" key="9">
    <source>
        <dbReference type="Proteomes" id="UP000199656"/>
    </source>
</evidence>
<evidence type="ECO:0000256" key="3">
    <source>
        <dbReference type="ARBA" id="ARBA00022692"/>
    </source>
</evidence>
<dbReference type="EMBL" id="FNRL01000007">
    <property type="protein sequence ID" value="SEA42357.1"/>
    <property type="molecule type" value="Genomic_DNA"/>
</dbReference>
<name>A0A1H4B2P5_9BACT</name>
<feature type="transmembrane region" description="Helical" evidence="6">
    <location>
        <begin position="359"/>
        <end position="377"/>
    </location>
</feature>
<proteinExistence type="predicted"/>
<dbReference type="OrthoDB" id="9811522at2"/>
<evidence type="ECO:0000256" key="1">
    <source>
        <dbReference type="ARBA" id="ARBA00004651"/>
    </source>
</evidence>
<dbReference type="Proteomes" id="UP000199656">
    <property type="component" value="Unassembled WGS sequence"/>
</dbReference>
<evidence type="ECO:0000256" key="5">
    <source>
        <dbReference type="ARBA" id="ARBA00023136"/>
    </source>
</evidence>
<keyword evidence="5 6" id="KW-0472">Membrane</keyword>
<evidence type="ECO:0000313" key="8">
    <source>
        <dbReference type="EMBL" id="SEA42357.1"/>
    </source>
</evidence>
<feature type="transmembrane region" description="Helical" evidence="6">
    <location>
        <begin position="328"/>
        <end position="347"/>
    </location>
</feature>
<feature type="domain" description="ABC-2 type transporter transmembrane" evidence="7">
    <location>
        <begin position="25"/>
        <end position="374"/>
    </location>
</feature>
<reference evidence="9" key="1">
    <citation type="submission" date="2016-10" db="EMBL/GenBank/DDBJ databases">
        <authorList>
            <person name="Varghese N."/>
            <person name="Submissions S."/>
        </authorList>
    </citation>
    <scope>NUCLEOTIDE SEQUENCE [LARGE SCALE GENOMIC DNA]</scope>
    <source>
        <strain evidence="9">DSM 23920</strain>
    </source>
</reference>
<evidence type="ECO:0000256" key="2">
    <source>
        <dbReference type="ARBA" id="ARBA00022475"/>
    </source>
</evidence>
<evidence type="ECO:0000256" key="6">
    <source>
        <dbReference type="SAM" id="Phobius"/>
    </source>
</evidence>
<feature type="transmembrane region" description="Helical" evidence="6">
    <location>
        <begin position="303"/>
        <end position="322"/>
    </location>
</feature>
<dbReference type="GO" id="GO:0005886">
    <property type="term" value="C:plasma membrane"/>
    <property type="evidence" value="ECO:0007669"/>
    <property type="project" value="UniProtKB-SubCell"/>
</dbReference>
<feature type="transmembrane region" description="Helical" evidence="6">
    <location>
        <begin position="238"/>
        <end position="259"/>
    </location>
</feature>
<comment type="subcellular location">
    <subcellularLocation>
        <location evidence="1">Cell membrane</location>
        <topology evidence="1">Multi-pass membrane protein</topology>
    </subcellularLocation>
</comment>
<keyword evidence="2" id="KW-1003">Cell membrane</keyword>
<feature type="transmembrane region" description="Helical" evidence="6">
    <location>
        <begin position="271"/>
        <end position="291"/>
    </location>
</feature>
<dbReference type="AlphaFoldDB" id="A0A1H4B2P5"/>
<evidence type="ECO:0000256" key="4">
    <source>
        <dbReference type="ARBA" id="ARBA00022989"/>
    </source>
</evidence>
<keyword evidence="9" id="KW-1185">Reference proteome</keyword>
<sequence length="389" mass="44136">MIRSVYNIMIREWKRILTLPQLYVVLLIVPPVICFLYGFIYEKEFARDLPVAVWDEARSPLSRQFTFMLEQTESIHITRQVHSAEEIRSLMEKGEIQAGVHFPRRMDEHIKSRTPVSITLYTNSASVVTGKLIYKDAARVLITAGSGVILQKLVKTGMPEGKAMALVQPVRLTSYFLYNAQYNYMKYLVPGLIAVGLQMIILMATVIVINEELRDGTMPELIRMANGAASNIMVGKGLAYLGASWLHYILATCIVYPFFAGGQIGGSFSLFILFNLLIIACISIGMTISIIVNDVMVACDIGVFYTSPAFVFSGFTFPRWGMPWYDQFYAWIMPFAPFVDGFFKVFFMELPLRYAHKEMAILLVYTVLTFPIGLFVLQRKVNKLMLKHA</sequence>
<gene>
    <name evidence="8" type="ORF">SAMN05660909_01842</name>
</gene>
<dbReference type="PANTHER" id="PTHR30294">
    <property type="entry name" value="MEMBRANE COMPONENT OF ABC TRANSPORTER YHHJ-RELATED"/>
    <property type="match status" value="1"/>
</dbReference>